<dbReference type="SUPFAM" id="SSF52540">
    <property type="entry name" value="P-loop containing nucleoside triphosphate hydrolases"/>
    <property type="match status" value="2"/>
</dbReference>
<dbReference type="RefSeq" id="WP_189608792.1">
    <property type="nucleotide sequence ID" value="NZ_BMXR01000005.1"/>
</dbReference>
<keyword evidence="4" id="KW-0547">Nucleotide-binding</keyword>
<proteinExistence type="inferred from homology"/>
<dbReference type="NCBIfam" id="TIGR00634">
    <property type="entry name" value="recN"/>
    <property type="match status" value="1"/>
</dbReference>
<reference evidence="12" key="1">
    <citation type="journal article" date="2014" name="Int. J. Syst. Evol. Microbiol.">
        <title>Complete genome sequence of Corynebacterium casei LMG S-19264T (=DSM 44701T), isolated from a smear-ripened cheese.</title>
        <authorList>
            <consortium name="US DOE Joint Genome Institute (JGI-PGF)"/>
            <person name="Walter F."/>
            <person name="Albersmeier A."/>
            <person name="Kalinowski J."/>
            <person name="Ruckert C."/>
        </authorList>
    </citation>
    <scope>NUCLEOTIDE SEQUENCE</scope>
    <source>
        <strain evidence="12">KCTC 22169</strain>
    </source>
</reference>
<evidence type="ECO:0000256" key="7">
    <source>
        <dbReference type="ARBA" id="ARBA00023204"/>
    </source>
</evidence>
<dbReference type="GO" id="GO:0006310">
    <property type="term" value="P:DNA recombination"/>
    <property type="evidence" value="ECO:0007669"/>
    <property type="project" value="InterPro"/>
</dbReference>
<evidence type="ECO:0000256" key="10">
    <source>
        <dbReference type="SAM" id="Coils"/>
    </source>
</evidence>
<name>A0A918KBC3_9GAMM</name>
<evidence type="ECO:0000313" key="13">
    <source>
        <dbReference type="Proteomes" id="UP000626148"/>
    </source>
</evidence>
<dbReference type="Gene3D" id="3.40.50.300">
    <property type="entry name" value="P-loop containing nucleotide triphosphate hydrolases"/>
    <property type="match status" value="2"/>
</dbReference>
<evidence type="ECO:0000256" key="6">
    <source>
        <dbReference type="ARBA" id="ARBA00022840"/>
    </source>
</evidence>
<evidence type="ECO:0000256" key="4">
    <source>
        <dbReference type="ARBA" id="ARBA00022741"/>
    </source>
</evidence>
<evidence type="ECO:0000256" key="2">
    <source>
        <dbReference type="ARBA" id="ARBA00009441"/>
    </source>
</evidence>
<gene>
    <name evidence="12" type="primary">recN</name>
    <name evidence="12" type="ORF">GCM10007392_23650</name>
</gene>
<evidence type="ECO:0000256" key="3">
    <source>
        <dbReference type="ARBA" id="ARBA00021315"/>
    </source>
</evidence>
<dbReference type="Pfam" id="PF02463">
    <property type="entry name" value="SMC_N"/>
    <property type="match status" value="1"/>
</dbReference>
<dbReference type="FunFam" id="3.40.50.300:FF:000356">
    <property type="entry name" value="DNA repair protein RecN"/>
    <property type="match status" value="1"/>
</dbReference>
<dbReference type="PIRSF" id="PIRSF003128">
    <property type="entry name" value="RecN"/>
    <property type="match status" value="1"/>
</dbReference>
<protein>
    <recommendedName>
        <fullName evidence="3 9">DNA repair protein RecN</fullName>
    </recommendedName>
    <alternativeName>
        <fullName evidence="8 9">Recombination protein N</fullName>
    </alternativeName>
</protein>
<dbReference type="InterPro" id="IPR004604">
    <property type="entry name" value="DNA_recomb/repair_RecN"/>
</dbReference>
<sequence>MLHNLVIRNIAIADNIEIEWQQGMTSISGETGAGKSILLNGLALALGERADSSIVRHGEKRAEVTASFNVARIPDARAWLEERDLDQGDDCILRRTVSAEGRSRAYINGQPVPLGELKALGEDLIDVHSQHAHQSLLRTDTHLRLLDEYAGHDEALQTVKDAWIRWQGKARKYKQLKEQADDNSARQQLLEYQFDELSALALQEGEVEALEQEFRRYNQTETLVTEAYAARQLLESEEGGSDALGPLKQSLHRLQGLKDDNESLSNALELLDSALIQAQEAVNDLDQYLTSFEVDEERVRYVEDRLDRIHSLARKHQVRSEALPEHTAALAVELEQLTADVSGLDQLETEVAELEQAYQTAAEALSDQRLAAAERFGVEVMDKLNQLSMPGARFEAVCERLETPSPTGLNRVEFRVSMNQGQPLRTLAKVASGGELSRISLAIQVICAEHSTIPTLVFDEVDVGISGATAEIVGLMLRAVGERGQVICVTHLPQVAALGHHHCVVAKQQADNQTRTDIRPITEERRVDEIARMLGGIDITAQTRAHAEEMLMRHQRQH</sequence>
<dbReference type="FunFam" id="3.40.50.300:FF:000319">
    <property type="entry name" value="DNA repair protein RecN"/>
    <property type="match status" value="1"/>
</dbReference>
<keyword evidence="7 9" id="KW-0234">DNA repair</keyword>
<comment type="caution">
    <text evidence="12">The sequence shown here is derived from an EMBL/GenBank/DDBJ whole genome shotgun (WGS) entry which is preliminary data.</text>
</comment>
<dbReference type="GO" id="GO:0005524">
    <property type="term" value="F:ATP binding"/>
    <property type="evidence" value="ECO:0007669"/>
    <property type="project" value="UniProtKB-KW"/>
</dbReference>
<dbReference type="AlphaFoldDB" id="A0A918KBC3"/>
<keyword evidence="5 9" id="KW-0227">DNA damage</keyword>
<evidence type="ECO:0000259" key="11">
    <source>
        <dbReference type="Pfam" id="PF02463"/>
    </source>
</evidence>
<dbReference type="Proteomes" id="UP000626148">
    <property type="component" value="Unassembled WGS sequence"/>
</dbReference>
<comment type="similarity">
    <text evidence="2 9">Belongs to the RecN family.</text>
</comment>
<evidence type="ECO:0000256" key="1">
    <source>
        <dbReference type="ARBA" id="ARBA00003618"/>
    </source>
</evidence>
<reference evidence="12" key="2">
    <citation type="submission" date="2020-09" db="EMBL/GenBank/DDBJ databases">
        <authorList>
            <person name="Sun Q."/>
            <person name="Kim S."/>
        </authorList>
    </citation>
    <scope>NUCLEOTIDE SEQUENCE</scope>
    <source>
        <strain evidence="12">KCTC 22169</strain>
    </source>
</reference>
<dbReference type="InterPro" id="IPR003395">
    <property type="entry name" value="RecF/RecN/SMC_N"/>
</dbReference>
<feature type="coiled-coil region" evidence="10">
    <location>
        <begin position="247"/>
        <end position="281"/>
    </location>
</feature>
<dbReference type="GO" id="GO:0043590">
    <property type="term" value="C:bacterial nucleoid"/>
    <property type="evidence" value="ECO:0007669"/>
    <property type="project" value="TreeGrafter"/>
</dbReference>
<dbReference type="NCBIfam" id="NF008121">
    <property type="entry name" value="PRK10869.1"/>
    <property type="match status" value="1"/>
</dbReference>
<keyword evidence="6" id="KW-0067">ATP-binding</keyword>
<feature type="domain" description="RecF/RecN/SMC N-terminal" evidence="11">
    <location>
        <begin position="2"/>
        <end position="509"/>
    </location>
</feature>
<dbReference type="InterPro" id="IPR027417">
    <property type="entry name" value="P-loop_NTPase"/>
</dbReference>
<accession>A0A918KBC3</accession>
<evidence type="ECO:0000256" key="9">
    <source>
        <dbReference type="PIRNR" id="PIRNR003128"/>
    </source>
</evidence>
<dbReference type="GO" id="GO:0006281">
    <property type="term" value="P:DNA repair"/>
    <property type="evidence" value="ECO:0007669"/>
    <property type="project" value="UniProtKB-KW"/>
</dbReference>
<organism evidence="12 13">
    <name type="scientific">Saccharospirillum salsuginis</name>
    <dbReference type="NCBI Taxonomy" id="418750"/>
    <lineage>
        <taxon>Bacteria</taxon>
        <taxon>Pseudomonadati</taxon>
        <taxon>Pseudomonadota</taxon>
        <taxon>Gammaproteobacteria</taxon>
        <taxon>Oceanospirillales</taxon>
        <taxon>Saccharospirillaceae</taxon>
        <taxon>Saccharospirillum</taxon>
    </lineage>
</organism>
<dbReference type="PANTHER" id="PTHR11059">
    <property type="entry name" value="DNA REPAIR PROTEIN RECN"/>
    <property type="match status" value="1"/>
</dbReference>
<evidence type="ECO:0000313" key="12">
    <source>
        <dbReference type="EMBL" id="GGX55260.1"/>
    </source>
</evidence>
<feature type="coiled-coil region" evidence="10">
    <location>
        <begin position="344"/>
        <end position="371"/>
    </location>
</feature>
<keyword evidence="13" id="KW-1185">Reference proteome</keyword>
<keyword evidence="10" id="KW-0175">Coiled coil</keyword>
<evidence type="ECO:0000256" key="8">
    <source>
        <dbReference type="ARBA" id="ARBA00033408"/>
    </source>
</evidence>
<evidence type="ECO:0000256" key="5">
    <source>
        <dbReference type="ARBA" id="ARBA00022763"/>
    </source>
</evidence>
<dbReference type="EMBL" id="BMXR01000005">
    <property type="protein sequence ID" value="GGX55260.1"/>
    <property type="molecule type" value="Genomic_DNA"/>
</dbReference>
<comment type="function">
    <text evidence="1 9">May be involved in recombinational repair of damaged DNA.</text>
</comment>
<dbReference type="PANTHER" id="PTHR11059:SF0">
    <property type="entry name" value="DNA REPAIR PROTEIN RECN"/>
    <property type="match status" value="1"/>
</dbReference>
<dbReference type="CDD" id="cd03241">
    <property type="entry name" value="ABC_RecN"/>
    <property type="match status" value="2"/>
</dbReference>
<dbReference type="GO" id="GO:0009432">
    <property type="term" value="P:SOS response"/>
    <property type="evidence" value="ECO:0007669"/>
    <property type="project" value="TreeGrafter"/>
</dbReference>